<organism evidence="1 2">
    <name type="scientific">Taklimakanibacter albus</name>
    <dbReference type="NCBI Taxonomy" id="2800327"/>
    <lineage>
        <taxon>Bacteria</taxon>
        <taxon>Pseudomonadati</taxon>
        <taxon>Pseudomonadota</taxon>
        <taxon>Alphaproteobacteria</taxon>
        <taxon>Hyphomicrobiales</taxon>
        <taxon>Aestuariivirgaceae</taxon>
        <taxon>Taklimakanibacter</taxon>
    </lineage>
</organism>
<accession>A0ACC5RFC6</accession>
<evidence type="ECO:0000313" key="1">
    <source>
        <dbReference type="EMBL" id="MBK1871103.1"/>
    </source>
</evidence>
<reference evidence="1" key="1">
    <citation type="submission" date="2021-01" db="EMBL/GenBank/DDBJ databases">
        <authorList>
            <person name="Sun Q."/>
        </authorList>
    </citation>
    <scope>NUCLEOTIDE SEQUENCE</scope>
    <source>
        <strain evidence="1">YIM B02566</strain>
    </source>
</reference>
<evidence type="ECO:0000313" key="2">
    <source>
        <dbReference type="Proteomes" id="UP000616151"/>
    </source>
</evidence>
<proteinExistence type="predicted"/>
<dbReference type="EMBL" id="JAENHL010000008">
    <property type="protein sequence ID" value="MBK1871103.1"/>
    <property type="molecule type" value="Genomic_DNA"/>
</dbReference>
<protein>
    <submittedName>
        <fullName evidence="1">DUF2955 domain-containing protein</fullName>
    </submittedName>
</protein>
<sequence>MDASQPRGIEIAARRHALRIALAATLAFTIAELADWEFSFLAPMLAVQFLAASRKAPGFLQGAAVPLVILIATSVALGISTLTSLTPVVLLLLISLVICLSFYGQRRGAPSALMLLIQIAFCCIPVIHTISFDLAWLFMTALIQGSIAAIVTVWIIYWLIPAPAIGDASATPPPAQPAHEPVLAARIALSDTLILLPVLVAFIMRGDIDNIIVLMIALNLLRAVEPEQSGRIAAAIILGNVVGGAVGVLAYQFVVLGGSLVFFVLIVLALGLWFGERIAIGGPKAPVYAIAFATFLLILGLGVAPLPGGSEELFATRIIKILLASAYTIGALSLVAHLRRLKGPASPAIKLRAPPRSEAARQRGPTRW</sequence>
<name>A0ACC5RFC6_9HYPH</name>
<keyword evidence="2" id="KW-1185">Reference proteome</keyword>
<comment type="caution">
    <text evidence="1">The sequence shown here is derived from an EMBL/GenBank/DDBJ whole genome shotgun (WGS) entry which is preliminary data.</text>
</comment>
<gene>
    <name evidence="1" type="ORF">JHL16_32355</name>
</gene>
<dbReference type="Proteomes" id="UP000616151">
    <property type="component" value="Unassembled WGS sequence"/>
</dbReference>